<name>A0ABN1Q922_9ACTN</name>
<feature type="transmembrane region" description="Helical" evidence="3">
    <location>
        <begin position="193"/>
        <end position="211"/>
    </location>
</feature>
<evidence type="ECO:0008006" key="6">
    <source>
        <dbReference type="Google" id="ProtNLM"/>
    </source>
</evidence>
<keyword evidence="3" id="KW-0812">Transmembrane</keyword>
<reference evidence="4 5" key="1">
    <citation type="journal article" date="2019" name="Int. J. Syst. Evol. Microbiol.">
        <title>The Global Catalogue of Microorganisms (GCM) 10K type strain sequencing project: providing services to taxonomists for standard genome sequencing and annotation.</title>
        <authorList>
            <consortium name="The Broad Institute Genomics Platform"/>
            <consortium name="The Broad Institute Genome Sequencing Center for Infectious Disease"/>
            <person name="Wu L."/>
            <person name="Ma J."/>
        </authorList>
    </citation>
    <scope>NUCLEOTIDE SEQUENCE [LARGE SCALE GENOMIC DNA]</scope>
    <source>
        <strain evidence="4 5">JCM 11136</strain>
    </source>
</reference>
<feature type="transmembrane region" description="Helical" evidence="3">
    <location>
        <begin position="223"/>
        <end position="244"/>
    </location>
</feature>
<accession>A0ABN1Q922</accession>
<dbReference type="RefSeq" id="WP_343952391.1">
    <property type="nucleotide sequence ID" value="NZ_BAAAHQ010000025.1"/>
</dbReference>
<keyword evidence="5" id="KW-1185">Reference proteome</keyword>
<dbReference type="EMBL" id="BAAAHQ010000025">
    <property type="protein sequence ID" value="GAA0939162.1"/>
    <property type="molecule type" value="Genomic_DNA"/>
</dbReference>
<evidence type="ECO:0000313" key="4">
    <source>
        <dbReference type="EMBL" id="GAA0939162.1"/>
    </source>
</evidence>
<sequence length="282" mass="29674">MNPQWHLPQELIEQYAGGRLGPVQVMSVDGHLARCERCRAAVPYEREWLAASWERVEDLVDRPRTRPLARLLRLFGVPEHVAAFLAATPALARGWLVAVTAVIAFAVAAAHLAVRDPQAGLGGLAPFLVLAPVLPPAGIAFAYGPRVDPVHELQAATPMGGARSLLLRAVAVLVTAIVLTGAATPLLPGPPGLTAAWLLPALALTSATLALSTRFSPPTSAAALSAAWFGAVVTGAELTGDVLAPFSPEAQALYGAAALILIPLVYLRRARFDSGEPRWTRP</sequence>
<feature type="transmembrane region" description="Helical" evidence="3">
    <location>
        <begin position="120"/>
        <end position="144"/>
    </location>
</feature>
<evidence type="ECO:0000256" key="2">
    <source>
        <dbReference type="ARBA" id="ARBA00023163"/>
    </source>
</evidence>
<keyword evidence="2" id="KW-0804">Transcription</keyword>
<dbReference type="InterPro" id="IPR041916">
    <property type="entry name" value="Anti_sigma_zinc_sf"/>
</dbReference>
<keyword evidence="1" id="KW-0805">Transcription regulation</keyword>
<comment type="caution">
    <text evidence="4">The sequence shown here is derived from an EMBL/GenBank/DDBJ whole genome shotgun (WGS) entry which is preliminary data.</text>
</comment>
<evidence type="ECO:0000256" key="1">
    <source>
        <dbReference type="ARBA" id="ARBA00023015"/>
    </source>
</evidence>
<dbReference type="Gene3D" id="1.10.10.1320">
    <property type="entry name" value="Anti-sigma factor, zinc-finger domain"/>
    <property type="match status" value="1"/>
</dbReference>
<gene>
    <name evidence="4" type="ORF">GCM10009560_49550</name>
</gene>
<feature type="transmembrane region" description="Helical" evidence="3">
    <location>
        <begin position="95"/>
        <end position="114"/>
    </location>
</feature>
<protein>
    <recommendedName>
        <fullName evidence="6">Integral membrane protein</fullName>
    </recommendedName>
</protein>
<evidence type="ECO:0000256" key="3">
    <source>
        <dbReference type="SAM" id="Phobius"/>
    </source>
</evidence>
<feature type="transmembrane region" description="Helical" evidence="3">
    <location>
        <begin position="165"/>
        <end position="187"/>
    </location>
</feature>
<feature type="transmembrane region" description="Helical" evidence="3">
    <location>
        <begin position="250"/>
        <end position="267"/>
    </location>
</feature>
<organism evidence="4 5">
    <name type="scientific">Nonomuraea longicatena</name>
    <dbReference type="NCBI Taxonomy" id="83682"/>
    <lineage>
        <taxon>Bacteria</taxon>
        <taxon>Bacillati</taxon>
        <taxon>Actinomycetota</taxon>
        <taxon>Actinomycetes</taxon>
        <taxon>Streptosporangiales</taxon>
        <taxon>Streptosporangiaceae</taxon>
        <taxon>Nonomuraea</taxon>
    </lineage>
</organism>
<keyword evidence="3" id="KW-1133">Transmembrane helix</keyword>
<keyword evidence="3" id="KW-0472">Membrane</keyword>
<proteinExistence type="predicted"/>
<dbReference type="Proteomes" id="UP001501578">
    <property type="component" value="Unassembled WGS sequence"/>
</dbReference>
<evidence type="ECO:0000313" key="5">
    <source>
        <dbReference type="Proteomes" id="UP001501578"/>
    </source>
</evidence>